<evidence type="ECO:0000256" key="7">
    <source>
        <dbReference type="ARBA" id="ARBA00022786"/>
    </source>
</evidence>
<keyword evidence="5" id="KW-0677">Repeat</keyword>
<reference evidence="10 11" key="1">
    <citation type="submission" date="2016-03" db="EMBL/GenBank/DDBJ databases">
        <title>Comparative genomics of Pseudogymnoascus destructans, the fungus causing white-nose syndrome of bats.</title>
        <authorList>
            <person name="Palmer J.M."/>
            <person name="Drees K.P."/>
            <person name="Foster J.T."/>
            <person name="Lindner D.L."/>
        </authorList>
    </citation>
    <scope>NUCLEOTIDE SEQUENCE [LARGE SCALE GENOMIC DNA]</scope>
    <source>
        <strain evidence="10 11">UAMH 10579</strain>
    </source>
</reference>
<evidence type="ECO:0000313" key="11">
    <source>
        <dbReference type="Proteomes" id="UP000091956"/>
    </source>
</evidence>
<evidence type="ECO:0000256" key="8">
    <source>
        <dbReference type="ARBA" id="ARBA00022833"/>
    </source>
</evidence>
<dbReference type="PROSITE" id="PS51873">
    <property type="entry name" value="TRIAD"/>
    <property type="match status" value="1"/>
</dbReference>
<evidence type="ECO:0000256" key="3">
    <source>
        <dbReference type="ARBA" id="ARBA00022679"/>
    </source>
</evidence>
<evidence type="ECO:0000256" key="4">
    <source>
        <dbReference type="ARBA" id="ARBA00022723"/>
    </source>
</evidence>
<dbReference type="PROSITE" id="PS00518">
    <property type="entry name" value="ZF_RING_1"/>
    <property type="match status" value="1"/>
</dbReference>
<name>A0A1B8GMQ0_9PEZI</name>
<dbReference type="CDD" id="cd22584">
    <property type="entry name" value="Rcat_RBR_unk"/>
    <property type="match status" value="1"/>
</dbReference>
<dbReference type="Gene3D" id="3.30.40.10">
    <property type="entry name" value="Zinc/RING finger domain, C3HC4 (zinc finger)"/>
    <property type="match status" value="1"/>
</dbReference>
<protein>
    <recommendedName>
        <fullName evidence="2">RBR-type E3 ubiquitin transferase</fullName>
        <ecNumber evidence="2">2.3.2.31</ecNumber>
    </recommendedName>
</protein>
<dbReference type="PANTHER" id="PTHR11685">
    <property type="entry name" value="RBR FAMILY RING FINGER AND IBR DOMAIN-CONTAINING"/>
    <property type="match status" value="1"/>
</dbReference>
<dbReference type="RefSeq" id="XP_018130801.1">
    <property type="nucleotide sequence ID" value="XM_018274319.2"/>
</dbReference>
<proteinExistence type="predicted"/>
<comment type="catalytic activity">
    <reaction evidence="1">
        <text>[E2 ubiquitin-conjugating enzyme]-S-ubiquitinyl-L-cysteine + [acceptor protein]-L-lysine = [E2 ubiquitin-conjugating enzyme]-L-cysteine + [acceptor protein]-N(6)-ubiquitinyl-L-lysine.</text>
        <dbReference type="EC" id="2.3.2.31"/>
    </reaction>
</comment>
<dbReference type="Pfam" id="PF01485">
    <property type="entry name" value="IBR"/>
    <property type="match status" value="1"/>
</dbReference>
<dbReference type="InterPro" id="IPR031127">
    <property type="entry name" value="E3_UB_ligase_RBR"/>
</dbReference>
<keyword evidence="7" id="KW-0833">Ubl conjugation pathway</keyword>
<dbReference type="InterPro" id="IPR013083">
    <property type="entry name" value="Znf_RING/FYVE/PHD"/>
</dbReference>
<evidence type="ECO:0000256" key="5">
    <source>
        <dbReference type="ARBA" id="ARBA00022737"/>
    </source>
</evidence>
<dbReference type="GO" id="GO:0061630">
    <property type="term" value="F:ubiquitin protein ligase activity"/>
    <property type="evidence" value="ECO:0007669"/>
    <property type="project" value="UniProtKB-EC"/>
</dbReference>
<dbReference type="GO" id="GO:0008270">
    <property type="term" value="F:zinc ion binding"/>
    <property type="evidence" value="ECO:0007669"/>
    <property type="project" value="UniProtKB-KW"/>
</dbReference>
<evidence type="ECO:0000256" key="1">
    <source>
        <dbReference type="ARBA" id="ARBA00001798"/>
    </source>
</evidence>
<keyword evidence="8" id="KW-0862">Zinc</keyword>
<keyword evidence="11" id="KW-1185">Reference proteome</keyword>
<reference evidence="11" key="2">
    <citation type="journal article" date="2018" name="Nat. Commun.">
        <title>Extreme sensitivity to ultraviolet light in the fungal pathogen causing white-nose syndrome of bats.</title>
        <authorList>
            <person name="Palmer J.M."/>
            <person name="Drees K.P."/>
            <person name="Foster J.T."/>
            <person name="Lindner D.L."/>
        </authorList>
    </citation>
    <scope>NUCLEOTIDE SEQUENCE [LARGE SCALE GENOMIC DNA]</scope>
    <source>
        <strain evidence="11">UAMH 10579</strain>
    </source>
</reference>
<evidence type="ECO:0000256" key="2">
    <source>
        <dbReference type="ARBA" id="ARBA00012251"/>
    </source>
</evidence>
<dbReference type="SMART" id="SM00647">
    <property type="entry name" value="IBR"/>
    <property type="match status" value="1"/>
</dbReference>
<dbReference type="EC" id="2.3.2.31" evidence="2"/>
<keyword evidence="6" id="KW-0863">Zinc-finger</keyword>
<keyword evidence="4" id="KW-0479">Metal-binding</keyword>
<dbReference type="InterPro" id="IPR044066">
    <property type="entry name" value="TRIAD_supradom"/>
</dbReference>
<dbReference type="EMBL" id="KV460224">
    <property type="protein sequence ID" value="OBT97068.1"/>
    <property type="molecule type" value="Genomic_DNA"/>
</dbReference>
<accession>A0A1B8GMQ0</accession>
<dbReference type="Gene3D" id="1.20.120.1750">
    <property type="match status" value="1"/>
</dbReference>
<gene>
    <name evidence="10" type="ORF">VE01_04851</name>
</gene>
<dbReference type="GO" id="GO:0016567">
    <property type="term" value="P:protein ubiquitination"/>
    <property type="evidence" value="ECO:0007669"/>
    <property type="project" value="InterPro"/>
</dbReference>
<dbReference type="STRING" id="342668.A0A1B8GMQ0"/>
<dbReference type="InterPro" id="IPR002867">
    <property type="entry name" value="IBR_dom"/>
</dbReference>
<dbReference type="CDD" id="cd20335">
    <property type="entry name" value="BRcat_RBR"/>
    <property type="match status" value="1"/>
</dbReference>
<keyword evidence="3" id="KW-0808">Transferase</keyword>
<feature type="domain" description="RING-type" evidence="9">
    <location>
        <begin position="145"/>
        <end position="334"/>
    </location>
</feature>
<organism evidence="10 11">
    <name type="scientific">Pseudogymnoascus verrucosus</name>
    <dbReference type="NCBI Taxonomy" id="342668"/>
    <lineage>
        <taxon>Eukaryota</taxon>
        <taxon>Fungi</taxon>
        <taxon>Dikarya</taxon>
        <taxon>Ascomycota</taxon>
        <taxon>Pezizomycotina</taxon>
        <taxon>Leotiomycetes</taxon>
        <taxon>Thelebolales</taxon>
        <taxon>Thelebolaceae</taxon>
        <taxon>Pseudogymnoascus</taxon>
    </lineage>
</organism>
<dbReference type="SUPFAM" id="SSF57850">
    <property type="entry name" value="RING/U-box"/>
    <property type="match status" value="3"/>
</dbReference>
<dbReference type="OrthoDB" id="9977870at2759"/>
<dbReference type="Proteomes" id="UP000091956">
    <property type="component" value="Unassembled WGS sequence"/>
</dbReference>
<dbReference type="AlphaFoldDB" id="A0A1B8GMQ0"/>
<sequence length="422" mass="47417">MAYLSVGDPLSDRLDDIDDGTADLIAKLQLRYLGLSGSSAAGKGRSGEFTDESHALQLQQQELENDDLSFSNGSMAQSSDYAQSHVPTVLNTTSQASIAGGDHDLAQTPKEHAGLPYSKDFKASLGRRILSKLKSLFTPVTVNYDTDLCEACGDEKTLEELGCGPCGHEYCRDCLQDLVTAAITDQSLFPPRCCRQPIALEAIHTLLTSDLVDAFIDKRVEYETPNKTYCSVQTCSAFIKLANIANNVATCLKCDSKTCTLCKEAAHGNGECPSDPEFEQILQMVRENGWQRCYMCSSVVELNYGCNHITCRCGTEFCYLCGLRWKVCTCAQWDEHRLIEHANVLVARRQATRGLRLRERFESFKRTIQNLRENHECQHLDWRYIQGPGYCEICGQLMITRFIQECKQCYIVACRRCRKHRM</sequence>
<dbReference type="GeneID" id="28838237"/>
<evidence type="ECO:0000259" key="9">
    <source>
        <dbReference type="PROSITE" id="PS51873"/>
    </source>
</evidence>
<evidence type="ECO:0000256" key="6">
    <source>
        <dbReference type="ARBA" id="ARBA00022771"/>
    </source>
</evidence>
<evidence type="ECO:0000313" key="10">
    <source>
        <dbReference type="EMBL" id="OBT97068.1"/>
    </source>
</evidence>
<dbReference type="InterPro" id="IPR017907">
    <property type="entry name" value="Znf_RING_CS"/>
</dbReference>